<feature type="transmembrane region" description="Helical" evidence="1">
    <location>
        <begin position="282"/>
        <end position="301"/>
    </location>
</feature>
<sequence length="306" mass="32229">MRPAALLCAHSLRVLRRERVIRAIFWLVVASALAAAALGWAEAETRGLIHTRLAGVLLSKPSTNVVPGQHVPGPSLWLLRDLAPCLALSGAFAAIMIGHRCLESDRRAGLLPLIGVRMQDEFDYAAAKVAALGAAMAVLVGVVGVIGAAALLALPLPRPTPEEWARFVVFLVLGWAYLMTFATLSLAITATNPNPLLALSGACVIWFATTLLLPVLGGDCPLPVTTDTTFFARAPLTGPVGSAHWLAPIARPFALGDAFAHLARELLGEGSGRCRAPEVPPMVMLLIAPALAIAAAVRNCLRLEMC</sequence>
<feature type="transmembrane region" description="Helical" evidence="1">
    <location>
        <begin position="129"/>
        <end position="152"/>
    </location>
</feature>
<evidence type="ECO:0000256" key="1">
    <source>
        <dbReference type="SAM" id="Phobius"/>
    </source>
</evidence>
<keyword evidence="1" id="KW-1133">Transmembrane helix</keyword>
<keyword evidence="3" id="KW-1185">Reference proteome</keyword>
<evidence type="ECO:0000313" key="3">
    <source>
        <dbReference type="Proteomes" id="UP000219111"/>
    </source>
</evidence>
<keyword evidence="1" id="KW-0812">Transmembrane</keyword>
<gene>
    <name evidence="2" type="ORF">SAMN05877831_1252</name>
</gene>
<keyword evidence="1" id="KW-0472">Membrane</keyword>
<evidence type="ECO:0000313" key="2">
    <source>
        <dbReference type="EMBL" id="SOC21767.1"/>
    </source>
</evidence>
<dbReference type="EMBL" id="OBMT01000025">
    <property type="protein sequence ID" value="SOC21767.1"/>
    <property type="molecule type" value="Genomic_DNA"/>
</dbReference>
<evidence type="ECO:0008006" key="4">
    <source>
        <dbReference type="Google" id="ProtNLM"/>
    </source>
</evidence>
<protein>
    <recommendedName>
        <fullName evidence="4">ABC-2 type transport system permease protein</fullName>
    </recommendedName>
</protein>
<proteinExistence type="predicted"/>
<dbReference type="RefSeq" id="WP_097071480.1">
    <property type="nucleotide sequence ID" value="NZ_OBMT01000025.1"/>
</dbReference>
<feature type="transmembrane region" description="Helical" evidence="1">
    <location>
        <begin position="196"/>
        <end position="216"/>
    </location>
</feature>
<dbReference type="AlphaFoldDB" id="A0A285TID7"/>
<organism evidence="2 3">
    <name type="scientific">Rhodobacter maris</name>
    <dbReference type="NCBI Taxonomy" id="446682"/>
    <lineage>
        <taxon>Bacteria</taxon>
        <taxon>Pseudomonadati</taxon>
        <taxon>Pseudomonadota</taxon>
        <taxon>Alphaproteobacteria</taxon>
        <taxon>Rhodobacterales</taxon>
        <taxon>Rhodobacter group</taxon>
        <taxon>Rhodobacter</taxon>
    </lineage>
</organism>
<feature type="transmembrane region" description="Helical" evidence="1">
    <location>
        <begin position="77"/>
        <end position="97"/>
    </location>
</feature>
<reference evidence="3" key="1">
    <citation type="submission" date="2017-08" db="EMBL/GenBank/DDBJ databases">
        <authorList>
            <person name="Varghese N."/>
            <person name="Submissions S."/>
        </authorList>
    </citation>
    <scope>NUCLEOTIDE SEQUENCE [LARGE SCALE GENOMIC DNA]</scope>
    <source>
        <strain evidence="3">JA276</strain>
    </source>
</reference>
<feature type="transmembrane region" description="Helical" evidence="1">
    <location>
        <begin position="164"/>
        <end position="184"/>
    </location>
</feature>
<accession>A0A285TID7</accession>
<name>A0A285TID7_9RHOB</name>
<dbReference type="OrthoDB" id="7862629at2"/>
<dbReference type="Proteomes" id="UP000219111">
    <property type="component" value="Unassembled WGS sequence"/>
</dbReference>
<feature type="transmembrane region" description="Helical" evidence="1">
    <location>
        <begin position="20"/>
        <end position="41"/>
    </location>
</feature>